<sequence>MPHICILTAAPDYFEDSSPARANYRRLLGDDISFRHWTDPGDLTHFDLVLPLLVWGYQRDCPRWFALLNQLEQQQIKIANPVSVLRWNSDKSYLLALEQADVLVVPTMISAALTVKDLEQAEQKFGTDALVIKPPISGGADGTYRLKTGESLPEDMAGKTMLIQPFQPAIAQEGEYSLFYFDGHFSHAILKRPAKGDFRVQEFLGGSEARIDCPVGVQELAVQARRAAEQMLGVETLLYARVDMLRDPDGHFRLMELELIEPSLFFEHAADGGAMFAGTVQAKLCQDA</sequence>
<name>A0A6H2DKL2_9SPHN</name>
<dbReference type="Proteomes" id="UP000501600">
    <property type="component" value="Chromosome"/>
</dbReference>
<dbReference type="Gene3D" id="3.30.470.20">
    <property type="entry name" value="ATP-grasp fold, B domain"/>
    <property type="match status" value="1"/>
</dbReference>
<dbReference type="AlphaFoldDB" id="A0A6H2DKL2"/>
<gene>
    <name evidence="1" type="ORF">HF685_06000</name>
</gene>
<dbReference type="InterPro" id="IPR053191">
    <property type="entry name" value="DcsG_Biosynth_Enzyme"/>
</dbReference>
<evidence type="ECO:0000313" key="1">
    <source>
        <dbReference type="EMBL" id="QJB68884.1"/>
    </source>
</evidence>
<accession>A0A6H2DKL2</accession>
<protein>
    <submittedName>
        <fullName evidence="1">Uncharacterized protein</fullName>
    </submittedName>
</protein>
<proteinExistence type="predicted"/>
<dbReference type="PANTHER" id="PTHR39217:SF1">
    <property type="entry name" value="GLUTATHIONE SYNTHETASE"/>
    <property type="match status" value="1"/>
</dbReference>
<dbReference type="KEGG" id="phao:HF685_06000"/>
<evidence type="ECO:0000313" key="2">
    <source>
        <dbReference type="Proteomes" id="UP000501600"/>
    </source>
</evidence>
<keyword evidence="2" id="KW-1185">Reference proteome</keyword>
<dbReference type="PANTHER" id="PTHR39217">
    <property type="match status" value="1"/>
</dbReference>
<dbReference type="SUPFAM" id="SSF56059">
    <property type="entry name" value="Glutathione synthetase ATP-binding domain-like"/>
    <property type="match status" value="1"/>
</dbReference>
<organism evidence="1 2">
    <name type="scientific">Parasphingorhabdus halotolerans</name>
    <dbReference type="NCBI Taxonomy" id="2725558"/>
    <lineage>
        <taxon>Bacteria</taxon>
        <taxon>Pseudomonadati</taxon>
        <taxon>Pseudomonadota</taxon>
        <taxon>Alphaproteobacteria</taxon>
        <taxon>Sphingomonadales</taxon>
        <taxon>Sphingomonadaceae</taxon>
        <taxon>Parasphingorhabdus</taxon>
    </lineage>
</organism>
<dbReference type="EMBL" id="CP051217">
    <property type="protein sequence ID" value="QJB68884.1"/>
    <property type="molecule type" value="Genomic_DNA"/>
</dbReference>
<reference evidence="1 2" key="1">
    <citation type="submission" date="2020-04" db="EMBL/GenBank/DDBJ databases">
        <title>Genome sequence for Sphingorhabdus sp. strain M1.</title>
        <authorList>
            <person name="Park S.-J."/>
        </authorList>
    </citation>
    <scope>NUCLEOTIDE SEQUENCE [LARGE SCALE GENOMIC DNA]</scope>
    <source>
        <strain evidence="1 2">JK6</strain>
    </source>
</reference>